<evidence type="ECO:0000313" key="2">
    <source>
        <dbReference type="Proteomes" id="UP000559653"/>
    </source>
</evidence>
<accession>A0AC60VWC8</accession>
<sequence length="110" mass="12209">MQALISGRKIEDDSRKDAILEVMSDKYCRAILEIAMAKPKSAMEISAETKIPISTVYRRLQTLHDNKLLGISGSISDDGKKYFLYKSKIKAIATSFNGSNVEIEVVPNIS</sequence>
<proteinExistence type="predicted"/>
<protein>
    <submittedName>
        <fullName evidence="1">Helix-turn-helix transcriptional regulator</fullName>
    </submittedName>
</protein>
<dbReference type="Proteomes" id="UP000559653">
    <property type="component" value="Unassembled WGS sequence"/>
</dbReference>
<reference evidence="1 2" key="1">
    <citation type="journal article" date="2020" name="Appl. Environ. Microbiol.">
        <title>Genomic Characteristics of a Novel Species of Ammonia-Oxidizing Archaea from the Jiulong River Estuary.</title>
        <authorList>
            <person name="Zou D."/>
            <person name="Wan R."/>
            <person name="Han L."/>
            <person name="Xu M.N."/>
            <person name="Liu Y."/>
            <person name="Liu H."/>
            <person name="Kao S.J."/>
            <person name="Li M."/>
        </authorList>
    </citation>
    <scope>NUCLEOTIDE SEQUENCE [LARGE SCALE GENOMIC DNA]</scope>
    <source>
        <strain evidence="1">W1bin1</strain>
    </source>
</reference>
<gene>
    <name evidence="1" type="ORF">H2B03_00395</name>
</gene>
<organism evidence="1 2">
    <name type="scientific">Candidatus Nitrosomaritimum aestuariumsis</name>
    <dbReference type="NCBI Taxonomy" id="3342354"/>
    <lineage>
        <taxon>Archaea</taxon>
        <taxon>Nitrososphaerota</taxon>
        <taxon>Nitrososphaeria</taxon>
        <taxon>Nitrosopumilales</taxon>
        <taxon>Nitrosopumilaceae</taxon>
        <taxon>Candidatus Nitrosomaritimum</taxon>
    </lineage>
</organism>
<dbReference type="EMBL" id="JACEMZ010000001">
    <property type="protein sequence ID" value="MBA4451628.1"/>
    <property type="molecule type" value="Genomic_DNA"/>
</dbReference>
<comment type="caution">
    <text evidence="1">The sequence shown here is derived from an EMBL/GenBank/DDBJ whole genome shotgun (WGS) entry which is preliminary data.</text>
</comment>
<name>A0AC60VWC8_9ARCH</name>
<evidence type="ECO:0000313" key="1">
    <source>
        <dbReference type="EMBL" id="MBA4451628.1"/>
    </source>
</evidence>